<dbReference type="SUPFAM" id="SSF52540">
    <property type="entry name" value="P-loop containing nucleoside triphosphate hydrolases"/>
    <property type="match status" value="1"/>
</dbReference>
<keyword evidence="6" id="KW-1185">Reference proteome</keyword>
<sequence length="246" mass="26338">MLEIHGLESSYPGFTLGPITTTVRRGEFATLVGTNGSGKSTLLRSLLGLQTLEAGGAEWDGLPIPERNPALLSLIGYVSDSPKDVLPEFTAQEYWSYCRKAHERVRRTRIDGAMDRARRLAERLDFPLGQSSPLGALSLGTTRKAQIIGALLAEPDLVILDEPFIGLDFIAARSLEVLLRELVAEGTTVLASSHDLNLTSRIADQLIVLHAGGIVLDRPVRELGGAEGLEPAIIDALGSHGKAALS</sequence>
<dbReference type="SMART" id="SM00382">
    <property type="entry name" value="AAA"/>
    <property type="match status" value="1"/>
</dbReference>
<dbReference type="CDD" id="cd03230">
    <property type="entry name" value="ABC_DR_subfamily_A"/>
    <property type="match status" value="1"/>
</dbReference>
<dbReference type="PROSITE" id="PS50893">
    <property type="entry name" value="ABC_TRANSPORTER_2"/>
    <property type="match status" value="1"/>
</dbReference>
<keyword evidence="3 5" id="KW-0067">ATP-binding</keyword>
<dbReference type="GO" id="GO:0005524">
    <property type="term" value="F:ATP binding"/>
    <property type="evidence" value="ECO:0007669"/>
    <property type="project" value="UniProtKB-KW"/>
</dbReference>
<keyword evidence="1" id="KW-0813">Transport</keyword>
<dbReference type="InterPro" id="IPR003439">
    <property type="entry name" value="ABC_transporter-like_ATP-bd"/>
</dbReference>
<evidence type="ECO:0000256" key="3">
    <source>
        <dbReference type="ARBA" id="ARBA00022840"/>
    </source>
</evidence>
<dbReference type="Pfam" id="PF00005">
    <property type="entry name" value="ABC_tran"/>
    <property type="match status" value="1"/>
</dbReference>
<gene>
    <name evidence="5" type="ORF">L0M17_13680</name>
</gene>
<evidence type="ECO:0000256" key="2">
    <source>
        <dbReference type="ARBA" id="ARBA00022741"/>
    </source>
</evidence>
<evidence type="ECO:0000313" key="6">
    <source>
        <dbReference type="Proteomes" id="UP001202922"/>
    </source>
</evidence>
<dbReference type="PANTHER" id="PTHR42939">
    <property type="entry name" value="ABC TRANSPORTER ATP-BINDING PROTEIN ALBC-RELATED"/>
    <property type="match status" value="1"/>
</dbReference>
<dbReference type="InterPro" id="IPR051782">
    <property type="entry name" value="ABC_Transporter_VariousFunc"/>
</dbReference>
<keyword evidence="2" id="KW-0547">Nucleotide-binding</keyword>
<dbReference type="InterPro" id="IPR003593">
    <property type="entry name" value="AAA+_ATPase"/>
</dbReference>
<feature type="domain" description="ABC transporter" evidence="4">
    <location>
        <begin position="1"/>
        <end position="236"/>
    </location>
</feature>
<dbReference type="Gene3D" id="3.40.50.300">
    <property type="entry name" value="P-loop containing nucleotide triphosphate hydrolases"/>
    <property type="match status" value="1"/>
</dbReference>
<dbReference type="EMBL" id="JAKZBV010000001">
    <property type="protein sequence ID" value="MCH6471013.1"/>
    <property type="molecule type" value="Genomic_DNA"/>
</dbReference>
<comment type="caution">
    <text evidence="5">The sequence shown here is derived from an EMBL/GenBank/DDBJ whole genome shotgun (WGS) entry which is preliminary data.</text>
</comment>
<proteinExistence type="predicted"/>
<dbReference type="PANTHER" id="PTHR42939:SF1">
    <property type="entry name" value="ABC TRANSPORTER ATP-BINDING PROTEIN ALBC-RELATED"/>
    <property type="match status" value="1"/>
</dbReference>
<accession>A0ABS9U2U0</accession>
<reference evidence="5 6" key="1">
    <citation type="submission" date="2022-03" db="EMBL/GenBank/DDBJ databases">
        <title>Sinomonas sp. isolated from a soil.</title>
        <authorList>
            <person name="Han J."/>
            <person name="Kim D.-U."/>
        </authorList>
    </citation>
    <scope>NUCLEOTIDE SEQUENCE [LARGE SCALE GENOMIC DNA]</scope>
    <source>
        <strain evidence="5 6">5-5</strain>
    </source>
</reference>
<dbReference type="RefSeq" id="WP_241054582.1">
    <property type="nucleotide sequence ID" value="NZ_JAKZBV010000001.1"/>
</dbReference>
<protein>
    <submittedName>
        <fullName evidence="5">ABC transporter ATP-binding protein</fullName>
    </submittedName>
</protein>
<evidence type="ECO:0000259" key="4">
    <source>
        <dbReference type="PROSITE" id="PS50893"/>
    </source>
</evidence>
<evidence type="ECO:0000313" key="5">
    <source>
        <dbReference type="EMBL" id="MCH6471013.1"/>
    </source>
</evidence>
<dbReference type="Proteomes" id="UP001202922">
    <property type="component" value="Unassembled WGS sequence"/>
</dbReference>
<name>A0ABS9U2U0_9MICC</name>
<organism evidence="5 6">
    <name type="scientific">Sinomonas terrae</name>
    <dbReference type="NCBI Taxonomy" id="2908838"/>
    <lineage>
        <taxon>Bacteria</taxon>
        <taxon>Bacillati</taxon>
        <taxon>Actinomycetota</taxon>
        <taxon>Actinomycetes</taxon>
        <taxon>Micrococcales</taxon>
        <taxon>Micrococcaceae</taxon>
        <taxon>Sinomonas</taxon>
    </lineage>
</organism>
<dbReference type="InterPro" id="IPR027417">
    <property type="entry name" value="P-loop_NTPase"/>
</dbReference>
<evidence type="ECO:0000256" key="1">
    <source>
        <dbReference type="ARBA" id="ARBA00022448"/>
    </source>
</evidence>